<dbReference type="Pfam" id="PF02743">
    <property type="entry name" value="dCache_1"/>
    <property type="match status" value="1"/>
</dbReference>
<evidence type="ECO:0000256" key="10">
    <source>
        <dbReference type="SAM" id="Phobius"/>
    </source>
</evidence>
<keyword evidence="5 10" id="KW-1133">Transmembrane helix</keyword>
<evidence type="ECO:0000256" key="4">
    <source>
        <dbReference type="ARBA" id="ARBA00022692"/>
    </source>
</evidence>
<accession>A0A7U7GE50</accession>
<comment type="subcellular location">
    <subcellularLocation>
        <location evidence="1">Cell membrane</location>
        <topology evidence="1">Multi-pass membrane protein</topology>
    </subcellularLocation>
</comment>
<evidence type="ECO:0008006" key="15">
    <source>
        <dbReference type="Google" id="ProtNLM"/>
    </source>
</evidence>
<dbReference type="InterPro" id="IPR051310">
    <property type="entry name" value="MCP_chemotaxis"/>
</dbReference>
<name>A0A7U7GE50_9GAMM</name>
<dbReference type="InterPro" id="IPR004090">
    <property type="entry name" value="Chemotax_Me-accpt_rcpt"/>
</dbReference>
<dbReference type="SMART" id="SM00283">
    <property type="entry name" value="MA"/>
    <property type="match status" value="1"/>
</dbReference>
<evidence type="ECO:0000256" key="3">
    <source>
        <dbReference type="ARBA" id="ARBA00022481"/>
    </source>
</evidence>
<keyword evidence="14" id="KW-1185">Reference proteome</keyword>
<dbReference type="PRINTS" id="PR00260">
    <property type="entry name" value="CHEMTRNSDUCR"/>
</dbReference>
<evidence type="ECO:0000256" key="9">
    <source>
        <dbReference type="PROSITE-ProRule" id="PRU00284"/>
    </source>
</evidence>
<comment type="similarity">
    <text evidence="8">Belongs to the methyl-accepting chemotaxis (MCP) protein family.</text>
</comment>
<dbReference type="GO" id="GO:0004888">
    <property type="term" value="F:transmembrane signaling receptor activity"/>
    <property type="evidence" value="ECO:0007669"/>
    <property type="project" value="InterPro"/>
</dbReference>
<evidence type="ECO:0000259" key="12">
    <source>
        <dbReference type="PROSITE" id="PS50885"/>
    </source>
</evidence>
<reference evidence="13 14" key="1">
    <citation type="journal article" date="2014" name="ISME J.">
        <title>Candidatus Competibacter-lineage genomes retrieved from metagenomes reveal functional metabolic diversity.</title>
        <authorList>
            <person name="McIlroy S.J."/>
            <person name="Albertsen M."/>
            <person name="Andresen E.K."/>
            <person name="Saunders A.M."/>
            <person name="Kristiansen R."/>
            <person name="Stokholm-Bjerregaard M."/>
            <person name="Nielsen K.L."/>
            <person name="Nielsen P.H."/>
        </authorList>
    </citation>
    <scope>NUCLEOTIDE SEQUENCE [LARGE SCALE GENOMIC DNA]</scope>
    <source>
        <strain evidence="13 14">Run_B_J11</strain>
    </source>
</reference>
<keyword evidence="3" id="KW-0488">Methylation</keyword>
<dbReference type="CDD" id="cd06225">
    <property type="entry name" value="HAMP"/>
    <property type="match status" value="1"/>
</dbReference>
<feature type="domain" description="Methyl-accepting transducer" evidence="11">
    <location>
        <begin position="654"/>
        <end position="883"/>
    </location>
</feature>
<evidence type="ECO:0000256" key="7">
    <source>
        <dbReference type="ARBA" id="ARBA00023224"/>
    </source>
</evidence>
<dbReference type="PROSITE" id="PS50885">
    <property type="entry name" value="HAMP"/>
    <property type="match status" value="1"/>
</dbReference>
<dbReference type="GO" id="GO:0005886">
    <property type="term" value="C:plasma membrane"/>
    <property type="evidence" value="ECO:0007669"/>
    <property type="project" value="UniProtKB-SubCell"/>
</dbReference>
<organism evidence="13 14">
    <name type="scientific">Candidatus Contendobacter odensis Run_B_J11</name>
    <dbReference type="NCBI Taxonomy" id="1400861"/>
    <lineage>
        <taxon>Bacteria</taxon>
        <taxon>Pseudomonadati</taxon>
        <taxon>Pseudomonadota</taxon>
        <taxon>Gammaproteobacteria</taxon>
        <taxon>Candidatus Competibacteraceae</taxon>
        <taxon>Candidatus Contendibacter</taxon>
    </lineage>
</organism>
<dbReference type="Pfam" id="PF00015">
    <property type="entry name" value="MCPsignal"/>
    <property type="match status" value="1"/>
</dbReference>
<dbReference type="PROSITE" id="PS50111">
    <property type="entry name" value="CHEMOTAXIS_TRANSDUC_2"/>
    <property type="match status" value="1"/>
</dbReference>
<sequence>MKFINNLKLGIKLSVAFVLIGLLPALIVGFIALSKASDSLSQQAFQQLESVRALKKKQIENVFNEAHKDLDTLINAQQYFQAFAFKNLESIHKNTKAQVEQVAQRQIDVVQSMAHSTNIADALLAFTSAFDAAGNKTNNANWSAAAKRDGPALVTYARQHGYDDLLLISKDGVVVYSTAGQSELGQPVSAANLKDSALEPAFRQGLAGVAVQDFKAYAPNDGRLFAFYSAPVVRDNATLGVLVLKQSPAPFNAITQRREGLGKSGESYFAAKTGDRIVFRSDMKTMGAGKFVVGYDITDVAPAYLKEVLAGKSVHDVYTDSAGKLVMVMADPLTLRGLPWAVVTKLNLEEAMAQTREGASEDFLTEYAKQTGLDDLLLIHANGKVFYSSAKGSDYGTDLLKGPLQDSGLAKTFRKALETQQFQFQDYAPYAAISNQPASFFVKPLVNNGKVEMVFAVRHSLKETNDIMQQREGMGRTGETYLVGSDKRMRSDSFMDAKDRSVQASFAGSIEKNGVDTEASREALAGKTEVRIITDYLGAAVLSAFTPVKVGETTWALIAEIDEAEAFAAVRQLQWLMALVLVVSLGVIIVVAWLVTRTITRPLGVAVTASGLIAAGDLTTDIQVTSHDETGQLLQAMKTMATQLREIVSNVTQATTQVSSAAAEIAQGSSDLAQRTEQQASALEQTASSMEELTSTVKQSADNAGQANQLADAARTQAEQGGQVVDQAITAMSAINASSRKIADIIGVIDEIAFQTNLLALNAAVEAARAGEQGRGFAVVAGEVRKLAQRSADAAKEIKGLITDSVSKVEDGGRLVGRSGQTLKEIVTSVKKVSDIVAEIAAAAREQASGIEQVNKAILQMDQVTQQNAALVEETAAASHAMGDQAHELQQLMGFFKLNKRTA</sequence>
<keyword evidence="2" id="KW-1003">Cell membrane</keyword>
<evidence type="ECO:0000259" key="11">
    <source>
        <dbReference type="PROSITE" id="PS50111"/>
    </source>
</evidence>
<dbReference type="Pfam" id="PF00672">
    <property type="entry name" value="HAMP"/>
    <property type="match status" value="1"/>
</dbReference>
<evidence type="ECO:0000256" key="8">
    <source>
        <dbReference type="ARBA" id="ARBA00029447"/>
    </source>
</evidence>
<dbReference type="Proteomes" id="UP000019184">
    <property type="component" value="Unassembled WGS sequence"/>
</dbReference>
<dbReference type="GO" id="GO:0007165">
    <property type="term" value="P:signal transduction"/>
    <property type="evidence" value="ECO:0007669"/>
    <property type="project" value="UniProtKB-KW"/>
</dbReference>
<keyword evidence="6 10" id="KW-0472">Membrane</keyword>
<feature type="domain" description="HAMP" evidence="12">
    <location>
        <begin position="597"/>
        <end position="649"/>
    </location>
</feature>
<dbReference type="InterPro" id="IPR033479">
    <property type="entry name" value="dCache_1"/>
</dbReference>
<dbReference type="Gene3D" id="1.10.287.950">
    <property type="entry name" value="Methyl-accepting chemotaxis protein"/>
    <property type="match status" value="1"/>
</dbReference>
<dbReference type="EMBL" id="CBTK010000273">
    <property type="protein sequence ID" value="CDH46720.1"/>
    <property type="molecule type" value="Genomic_DNA"/>
</dbReference>
<evidence type="ECO:0000256" key="5">
    <source>
        <dbReference type="ARBA" id="ARBA00022989"/>
    </source>
</evidence>
<protein>
    <recommendedName>
        <fullName evidence="15">Methyl-accepting chemotaxis protein</fullName>
    </recommendedName>
</protein>
<proteinExistence type="inferred from homology"/>
<evidence type="ECO:0000256" key="6">
    <source>
        <dbReference type="ARBA" id="ARBA00023136"/>
    </source>
</evidence>
<dbReference type="InterPro" id="IPR003660">
    <property type="entry name" value="HAMP_dom"/>
</dbReference>
<dbReference type="PANTHER" id="PTHR43531">
    <property type="entry name" value="PROTEIN ICFG"/>
    <property type="match status" value="1"/>
</dbReference>
<dbReference type="SUPFAM" id="SSF58104">
    <property type="entry name" value="Methyl-accepting chemotaxis protein (MCP) signaling domain"/>
    <property type="match status" value="1"/>
</dbReference>
<dbReference type="GO" id="GO:0006935">
    <property type="term" value="P:chemotaxis"/>
    <property type="evidence" value="ECO:0007669"/>
    <property type="project" value="InterPro"/>
</dbReference>
<dbReference type="AlphaFoldDB" id="A0A7U7GE50"/>
<keyword evidence="4 10" id="KW-0812">Transmembrane</keyword>
<evidence type="ECO:0000313" key="14">
    <source>
        <dbReference type="Proteomes" id="UP000019184"/>
    </source>
</evidence>
<keyword evidence="7 9" id="KW-0807">Transducer</keyword>
<feature type="transmembrane region" description="Helical" evidence="10">
    <location>
        <begin position="575"/>
        <end position="595"/>
    </location>
</feature>
<dbReference type="PANTHER" id="PTHR43531:SF14">
    <property type="entry name" value="METHYL-ACCEPTING CHEMOTAXIS PROTEIN I-RELATED"/>
    <property type="match status" value="1"/>
</dbReference>
<dbReference type="CDD" id="cd11386">
    <property type="entry name" value="MCP_signal"/>
    <property type="match status" value="1"/>
</dbReference>
<dbReference type="FunFam" id="1.10.287.950:FF:000001">
    <property type="entry name" value="Methyl-accepting chemotaxis sensory transducer"/>
    <property type="match status" value="1"/>
</dbReference>
<evidence type="ECO:0000256" key="1">
    <source>
        <dbReference type="ARBA" id="ARBA00004651"/>
    </source>
</evidence>
<dbReference type="InterPro" id="IPR004089">
    <property type="entry name" value="MCPsignal_dom"/>
</dbReference>
<evidence type="ECO:0000256" key="2">
    <source>
        <dbReference type="ARBA" id="ARBA00022475"/>
    </source>
</evidence>
<gene>
    <name evidence="13" type="ORF">BN874_570008</name>
</gene>
<dbReference type="SMART" id="SM00304">
    <property type="entry name" value="HAMP"/>
    <property type="match status" value="1"/>
</dbReference>
<evidence type="ECO:0000313" key="13">
    <source>
        <dbReference type="EMBL" id="CDH46720.1"/>
    </source>
</evidence>
<comment type="caution">
    <text evidence="13">The sequence shown here is derived from an EMBL/GenBank/DDBJ whole genome shotgun (WGS) entry which is preliminary data.</text>
</comment>
<dbReference type="Gene3D" id="3.30.450.20">
    <property type="entry name" value="PAS domain"/>
    <property type="match status" value="2"/>
</dbReference>